<gene>
    <name evidence="2" type="ORF">TCLT_LOCUS9602</name>
</gene>
<evidence type="ECO:0000313" key="3">
    <source>
        <dbReference type="Proteomes" id="UP000276776"/>
    </source>
</evidence>
<evidence type="ECO:0000256" key="1">
    <source>
        <dbReference type="SAM" id="Phobius"/>
    </source>
</evidence>
<dbReference type="WBParaSite" id="TCLT_0000961301-mRNA-1">
    <property type="protein sequence ID" value="TCLT_0000961301-mRNA-1"/>
    <property type="gene ID" value="TCLT_0000961301"/>
</dbReference>
<dbReference type="AlphaFoldDB" id="A0A0N5D914"/>
<keyword evidence="1" id="KW-0472">Membrane</keyword>
<evidence type="ECO:0000313" key="4">
    <source>
        <dbReference type="WBParaSite" id="TCLT_0000961301-mRNA-1"/>
    </source>
</evidence>
<reference evidence="2 3" key="2">
    <citation type="submission" date="2018-11" db="EMBL/GenBank/DDBJ databases">
        <authorList>
            <consortium name="Pathogen Informatics"/>
        </authorList>
    </citation>
    <scope>NUCLEOTIDE SEQUENCE [LARGE SCALE GENOMIC DNA]</scope>
</reference>
<feature type="transmembrane region" description="Helical" evidence="1">
    <location>
        <begin position="47"/>
        <end position="71"/>
    </location>
</feature>
<reference evidence="4" key="1">
    <citation type="submission" date="2017-02" db="UniProtKB">
        <authorList>
            <consortium name="WormBaseParasite"/>
        </authorList>
    </citation>
    <scope>IDENTIFICATION</scope>
</reference>
<keyword evidence="1" id="KW-0812">Transmembrane</keyword>
<keyword evidence="1" id="KW-1133">Transmembrane helix</keyword>
<proteinExistence type="predicted"/>
<organism evidence="4">
    <name type="scientific">Thelazia callipaeda</name>
    <name type="common">Oriental eyeworm</name>
    <name type="synonym">Parasitic nematode</name>
    <dbReference type="NCBI Taxonomy" id="103827"/>
    <lineage>
        <taxon>Eukaryota</taxon>
        <taxon>Metazoa</taxon>
        <taxon>Ecdysozoa</taxon>
        <taxon>Nematoda</taxon>
        <taxon>Chromadorea</taxon>
        <taxon>Rhabditida</taxon>
        <taxon>Spirurina</taxon>
        <taxon>Spiruromorpha</taxon>
        <taxon>Thelazioidea</taxon>
        <taxon>Thelaziidae</taxon>
        <taxon>Thelazia</taxon>
    </lineage>
</organism>
<accession>A0A0N5D914</accession>
<dbReference type="EMBL" id="UYYF01004835">
    <property type="protein sequence ID" value="VDN07250.1"/>
    <property type="molecule type" value="Genomic_DNA"/>
</dbReference>
<keyword evidence="3" id="KW-1185">Reference proteome</keyword>
<name>A0A0N5D914_THECL</name>
<dbReference type="Proteomes" id="UP000276776">
    <property type="component" value="Unassembled WGS sequence"/>
</dbReference>
<sequence length="96" mass="11648">MLVLYRLKLILFKIYCFLQERRAHELTKLELQKLQKYFEMVPNYNFIILLFYCVLVLFTTIVNVILNILIIPNNLIYIQTFTERKVVIFNMKTTLP</sequence>
<evidence type="ECO:0000313" key="2">
    <source>
        <dbReference type="EMBL" id="VDN07250.1"/>
    </source>
</evidence>
<protein>
    <submittedName>
        <fullName evidence="4">G-protein coupled receptors family 1 profile domain-containing protein</fullName>
    </submittedName>
</protein>